<accession>A0A3B6V8T0</accession>
<gene>
    <name evidence="2" type="primary">rsfS</name>
    <name evidence="4" type="ordered locus">BHWA1_01112</name>
</gene>
<dbReference type="GO" id="GO:0005737">
    <property type="term" value="C:cytoplasm"/>
    <property type="evidence" value="ECO:0007669"/>
    <property type="project" value="UniProtKB-SubCell"/>
</dbReference>
<dbReference type="AlphaFoldDB" id="A0A3B6V8T0"/>
<sequence>MKLHNDKNNENKELNNNNEANEVLETKLKKRKKKFIDKEKAKELTLKAAKALYDKKLEDIVILDLEDVTTLSDFFILATASSSPQMKAGSDAVYKDLKEDGVLPYAENDNDPEGVWYLSDYGFLVVHIFTEEGREYYNLDKLWHEAKKIDMPEI</sequence>
<comment type="subcellular location">
    <subcellularLocation>
        <location evidence="2">Cytoplasm</location>
    </subcellularLocation>
</comment>
<dbReference type="GO" id="GO:0090071">
    <property type="term" value="P:negative regulation of ribosome biogenesis"/>
    <property type="evidence" value="ECO:0007669"/>
    <property type="project" value="UniProtKB-UniRule"/>
</dbReference>
<keyword evidence="2" id="KW-0678">Repressor</keyword>
<dbReference type="Pfam" id="PF02410">
    <property type="entry name" value="RsfS"/>
    <property type="match status" value="1"/>
</dbReference>
<dbReference type="InterPro" id="IPR043519">
    <property type="entry name" value="NT_sf"/>
</dbReference>
<proteinExistence type="inferred from homology"/>
<feature type="compositionally biased region" description="Low complexity" evidence="3">
    <location>
        <begin position="14"/>
        <end position="23"/>
    </location>
</feature>
<dbReference type="PANTHER" id="PTHR21043">
    <property type="entry name" value="IOJAP SUPERFAMILY ORTHOLOG"/>
    <property type="match status" value="1"/>
</dbReference>
<dbReference type="Gene3D" id="3.30.460.10">
    <property type="entry name" value="Beta Polymerase, domain 2"/>
    <property type="match status" value="1"/>
</dbReference>
<evidence type="ECO:0000256" key="1">
    <source>
        <dbReference type="ARBA" id="ARBA00010574"/>
    </source>
</evidence>
<dbReference type="InterPro" id="IPR004394">
    <property type="entry name" value="Iojap/RsfS/C7orf30"/>
</dbReference>
<evidence type="ECO:0000313" key="5">
    <source>
        <dbReference type="Proteomes" id="UP000001803"/>
    </source>
</evidence>
<dbReference type="HAMAP" id="MF_01477">
    <property type="entry name" value="Iojap_RsfS"/>
    <property type="match status" value="1"/>
</dbReference>
<keyword evidence="2" id="KW-0810">Translation regulation</keyword>
<comment type="function">
    <text evidence="2">Functions as a ribosomal silencing factor. Interacts with ribosomal protein uL14 (rplN), blocking formation of intersubunit bridge B8. Prevents association of the 30S and 50S ribosomal subunits and the formation of functional ribosomes, thus repressing translation.</text>
</comment>
<keyword evidence="2" id="KW-0963">Cytoplasm</keyword>
<evidence type="ECO:0000256" key="3">
    <source>
        <dbReference type="SAM" id="MobiDB-lite"/>
    </source>
</evidence>
<comment type="subunit">
    <text evidence="2">Interacts with ribosomal protein uL14 (rplN).</text>
</comment>
<evidence type="ECO:0000256" key="2">
    <source>
        <dbReference type="HAMAP-Rule" id="MF_01477"/>
    </source>
</evidence>
<comment type="similarity">
    <text evidence="1 2">Belongs to the Iojap/RsfS family.</text>
</comment>
<organism evidence="4 5">
    <name type="scientific">Brachyspira hyodysenteriae (strain ATCC 49526 / WA1)</name>
    <dbReference type="NCBI Taxonomy" id="565034"/>
    <lineage>
        <taxon>Bacteria</taxon>
        <taxon>Pseudomonadati</taxon>
        <taxon>Spirochaetota</taxon>
        <taxon>Spirochaetia</taxon>
        <taxon>Brachyspirales</taxon>
        <taxon>Brachyspiraceae</taxon>
        <taxon>Brachyspira</taxon>
    </lineage>
</organism>
<dbReference type="EMBL" id="CP001357">
    <property type="protein sequence ID" value="ACN83592.1"/>
    <property type="molecule type" value="Genomic_DNA"/>
</dbReference>
<dbReference type="GeneID" id="63962214"/>
<dbReference type="GO" id="GO:0042256">
    <property type="term" value="P:cytosolic ribosome assembly"/>
    <property type="evidence" value="ECO:0007669"/>
    <property type="project" value="UniProtKB-UniRule"/>
</dbReference>
<feature type="region of interest" description="Disordered" evidence="3">
    <location>
        <begin position="1"/>
        <end position="23"/>
    </location>
</feature>
<dbReference type="GO" id="GO:0017148">
    <property type="term" value="P:negative regulation of translation"/>
    <property type="evidence" value="ECO:0007669"/>
    <property type="project" value="UniProtKB-UniRule"/>
</dbReference>
<dbReference type="Proteomes" id="UP000001803">
    <property type="component" value="Chromosome"/>
</dbReference>
<keyword evidence="5" id="KW-1185">Reference proteome</keyword>
<dbReference type="NCBIfam" id="TIGR00090">
    <property type="entry name" value="rsfS_iojap_ybeB"/>
    <property type="match status" value="1"/>
</dbReference>
<dbReference type="STRING" id="565034.BHWA1_01112"/>
<protein>
    <recommendedName>
        <fullName evidence="2">Ribosomal silencing factor RsfS</fullName>
    </recommendedName>
</protein>
<dbReference type="PANTHER" id="PTHR21043:SF0">
    <property type="entry name" value="MITOCHONDRIAL ASSEMBLY OF RIBOSOMAL LARGE SUBUNIT PROTEIN 1"/>
    <property type="match status" value="1"/>
</dbReference>
<feature type="compositionally biased region" description="Basic and acidic residues" evidence="3">
    <location>
        <begin position="1"/>
        <end position="13"/>
    </location>
</feature>
<evidence type="ECO:0000313" key="4">
    <source>
        <dbReference type="EMBL" id="ACN83592.1"/>
    </source>
</evidence>
<reference evidence="4 5" key="1">
    <citation type="journal article" date="2009" name="PLoS ONE">
        <title>Genome sequence of the pathogenic intestinal spirochete Brachyspira hyodysenteriae reveals adaptations to its lifestyle in the porcine large intestine.</title>
        <authorList>
            <person name="Bellgard M.I."/>
            <person name="Wanchanthuek P."/>
            <person name="La T."/>
            <person name="Ryan K."/>
            <person name="Moolhuijzen P."/>
            <person name="Albertyn Z."/>
            <person name="Shaban B."/>
            <person name="Motro Y."/>
            <person name="Dunn D.S."/>
            <person name="Schibeci D."/>
            <person name="Hunter A."/>
            <person name="Barrero R."/>
            <person name="Phillips N.D."/>
            <person name="Hampson D.J."/>
        </authorList>
    </citation>
    <scope>NUCLEOTIDE SEQUENCE [LARGE SCALE GENOMIC DNA]</scope>
    <source>
        <strain evidence="5">ATCC 49526 / WA1</strain>
    </source>
</reference>
<dbReference type="KEGG" id="bhy:BHWA1_01112"/>
<dbReference type="SUPFAM" id="SSF81301">
    <property type="entry name" value="Nucleotidyltransferase"/>
    <property type="match status" value="1"/>
</dbReference>
<dbReference type="GO" id="GO:0043023">
    <property type="term" value="F:ribosomal large subunit binding"/>
    <property type="evidence" value="ECO:0007669"/>
    <property type="project" value="TreeGrafter"/>
</dbReference>
<dbReference type="RefSeq" id="WP_012670639.1">
    <property type="nucleotide sequence ID" value="NC_012225.1"/>
</dbReference>
<name>A0A3B6V8T0_BRAHW</name>